<dbReference type="GO" id="GO:0005315">
    <property type="term" value="F:phosphate transmembrane transporter activity"/>
    <property type="evidence" value="ECO:0007669"/>
    <property type="project" value="InterPro"/>
</dbReference>
<reference evidence="10 11" key="1">
    <citation type="journal article" date="2016" name="Sci. Rep.">
        <title>Metabolic traits of an uncultured archaeal lineage -MSBL1- from brine pools of the Red Sea.</title>
        <authorList>
            <person name="Mwirichia R."/>
            <person name="Alam I."/>
            <person name="Rashid M."/>
            <person name="Vinu M."/>
            <person name="Ba-Alawi W."/>
            <person name="Anthony Kamau A."/>
            <person name="Kamanda Ngugi D."/>
            <person name="Goker M."/>
            <person name="Klenk H.P."/>
            <person name="Bajic V."/>
            <person name="Stingl U."/>
        </authorList>
    </citation>
    <scope>NUCLEOTIDE SEQUENCE [LARGE SCALE GENOMIC DNA]</scope>
    <source>
        <strain evidence="10">SCGC-AAA259A05</strain>
    </source>
</reference>
<feature type="non-terminal residue" evidence="10">
    <location>
        <position position="1"/>
    </location>
</feature>
<evidence type="ECO:0000256" key="6">
    <source>
        <dbReference type="ARBA" id="ARBA00022692"/>
    </source>
</evidence>
<dbReference type="GO" id="GO:0035435">
    <property type="term" value="P:phosphate ion transmembrane transport"/>
    <property type="evidence" value="ECO:0007669"/>
    <property type="project" value="TreeGrafter"/>
</dbReference>
<keyword evidence="7 9" id="KW-1133">Transmembrane helix</keyword>
<evidence type="ECO:0000256" key="4">
    <source>
        <dbReference type="ARBA" id="ARBA00022448"/>
    </source>
</evidence>
<gene>
    <name evidence="10" type="ORF">AKJ57_06380</name>
</gene>
<evidence type="ECO:0008006" key="12">
    <source>
        <dbReference type="Google" id="ProtNLM"/>
    </source>
</evidence>
<evidence type="ECO:0000313" key="10">
    <source>
        <dbReference type="EMBL" id="KXA88753.1"/>
    </source>
</evidence>
<feature type="transmembrane region" description="Helical" evidence="9">
    <location>
        <begin position="34"/>
        <end position="55"/>
    </location>
</feature>
<accession>A0A133U3J8</accession>
<dbReference type="Proteomes" id="UP000070163">
    <property type="component" value="Unassembled WGS sequence"/>
</dbReference>
<protein>
    <recommendedName>
        <fullName evidence="12">Phosphate permease</fullName>
    </recommendedName>
</protein>
<evidence type="ECO:0000256" key="9">
    <source>
        <dbReference type="SAM" id="Phobius"/>
    </source>
</evidence>
<organism evidence="10 11">
    <name type="scientific">candidate division MSBL1 archaeon SCGC-AAA259A05</name>
    <dbReference type="NCBI Taxonomy" id="1698259"/>
    <lineage>
        <taxon>Archaea</taxon>
        <taxon>Methanobacteriati</taxon>
        <taxon>Methanobacteriota</taxon>
        <taxon>candidate division MSBL1</taxon>
    </lineage>
</organism>
<keyword evidence="8 9" id="KW-0472">Membrane</keyword>
<evidence type="ECO:0000256" key="1">
    <source>
        <dbReference type="ARBA" id="ARBA00001981"/>
    </source>
</evidence>
<dbReference type="InterPro" id="IPR001204">
    <property type="entry name" value="Phos_transporter"/>
</dbReference>
<evidence type="ECO:0000256" key="2">
    <source>
        <dbReference type="ARBA" id="ARBA00004141"/>
    </source>
</evidence>
<evidence type="ECO:0000256" key="5">
    <source>
        <dbReference type="ARBA" id="ARBA00022592"/>
    </source>
</evidence>
<evidence type="ECO:0000313" key="11">
    <source>
        <dbReference type="Proteomes" id="UP000070163"/>
    </source>
</evidence>
<dbReference type="PANTHER" id="PTHR11101">
    <property type="entry name" value="PHOSPHATE TRANSPORTER"/>
    <property type="match status" value="1"/>
</dbReference>
<sequence>ILTPVFSAIFSYMVYHVGGPALGRIGSAATLDRVLMILVVSTGSFAAYSLGANNVGNATALIYAVTEDATQGVAWSPRIIGLFGGIALAVGVLTYSQRVMETIGTGITSLDAMTAFSAQFGAAFTVWTFTQFGLPVSTSQAVVGGVAGAGLVKGTAAVSKGKLGEIGTAWVLTPTVSAFLTFVLGWLVVGV</sequence>
<keyword evidence="4" id="KW-0813">Transport</keyword>
<evidence type="ECO:0000256" key="3">
    <source>
        <dbReference type="ARBA" id="ARBA00009916"/>
    </source>
</evidence>
<keyword evidence="5" id="KW-0592">Phosphate transport</keyword>
<proteinExistence type="inferred from homology"/>
<name>A0A133U3J8_9EURY</name>
<keyword evidence="11" id="KW-1185">Reference proteome</keyword>
<dbReference type="GO" id="GO:0016020">
    <property type="term" value="C:membrane"/>
    <property type="evidence" value="ECO:0007669"/>
    <property type="project" value="UniProtKB-SubCell"/>
</dbReference>
<keyword evidence="6 9" id="KW-0812">Transmembrane</keyword>
<comment type="similarity">
    <text evidence="3">Belongs to the inorganic phosphate transporter (PiT) (TC 2.A.20) family.</text>
</comment>
<comment type="caution">
    <text evidence="10">The sequence shown here is derived from an EMBL/GenBank/DDBJ whole genome shotgun (WGS) entry which is preliminary data.</text>
</comment>
<comment type="function">
    <text evidence="1">Potential transporter for phosphate.</text>
</comment>
<dbReference type="AlphaFoldDB" id="A0A133U3J8"/>
<dbReference type="PANTHER" id="PTHR11101:SF80">
    <property type="entry name" value="PHOSPHATE TRANSPORTER"/>
    <property type="match status" value="1"/>
</dbReference>
<feature type="transmembrane region" description="Helical" evidence="9">
    <location>
        <begin position="75"/>
        <end position="95"/>
    </location>
</feature>
<feature type="transmembrane region" description="Helical" evidence="9">
    <location>
        <begin position="170"/>
        <end position="189"/>
    </location>
</feature>
<comment type="subcellular location">
    <subcellularLocation>
        <location evidence="2">Membrane</location>
        <topology evidence="2">Multi-pass membrane protein</topology>
    </subcellularLocation>
</comment>
<dbReference type="Pfam" id="PF01384">
    <property type="entry name" value="PHO4"/>
    <property type="match status" value="1"/>
</dbReference>
<feature type="transmembrane region" description="Helical" evidence="9">
    <location>
        <begin position="107"/>
        <end position="129"/>
    </location>
</feature>
<evidence type="ECO:0000256" key="7">
    <source>
        <dbReference type="ARBA" id="ARBA00022989"/>
    </source>
</evidence>
<dbReference type="PATRIC" id="fig|1698259.3.peg.274"/>
<evidence type="ECO:0000256" key="8">
    <source>
        <dbReference type="ARBA" id="ARBA00023136"/>
    </source>
</evidence>
<dbReference type="EMBL" id="LHXJ01000125">
    <property type="protein sequence ID" value="KXA88753.1"/>
    <property type="molecule type" value="Genomic_DNA"/>
</dbReference>